<feature type="binding site" evidence="15">
    <location>
        <position position="366"/>
    </location>
    <ligand>
        <name>ATP</name>
        <dbReference type="ChEBI" id="CHEBI:30616"/>
    </ligand>
</feature>
<dbReference type="GO" id="GO:0019740">
    <property type="term" value="P:nitrogen utilization"/>
    <property type="evidence" value="ECO:0007669"/>
    <property type="project" value="TreeGrafter"/>
</dbReference>
<dbReference type="PROSITE" id="PS00181">
    <property type="entry name" value="GLNA_ATP"/>
    <property type="match status" value="1"/>
</dbReference>
<dbReference type="PANTHER" id="PTHR43407">
    <property type="entry name" value="GLUTAMINE SYNTHETASE"/>
    <property type="match status" value="1"/>
</dbReference>
<dbReference type="GO" id="GO:0004356">
    <property type="term" value="F:glutamine synthetase activity"/>
    <property type="evidence" value="ECO:0007669"/>
    <property type="project" value="UniProtKB-EC"/>
</dbReference>
<evidence type="ECO:0000256" key="16">
    <source>
        <dbReference type="PIRSR" id="PIRSR604809-3"/>
    </source>
</evidence>
<feature type="binding site" evidence="14">
    <location>
        <position position="340"/>
    </location>
    <ligand>
        <name>L-glutamate</name>
        <dbReference type="ChEBI" id="CHEBI:29985"/>
    </ligand>
</feature>
<evidence type="ECO:0000256" key="20">
    <source>
        <dbReference type="RuleBase" id="RU000387"/>
    </source>
</evidence>
<evidence type="ECO:0000256" key="10">
    <source>
        <dbReference type="ARBA" id="ARBA00022741"/>
    </source>
</evidence>
<evidence type="ECO:0000256" key="12">
    <source>
        <dbReference type="ARBA" id="ARBA00022842"/>
    </source>
</evidence>
<evidence type="ECO:0000256" key="11">
    <source>
        <dbReference type="ARBA" id="ARBA00022840"/>
    </source>
</evidence>
<organism evidence="24 26">
    <name type="scientific">Candidatus Hakubella thermalkaliphila</name>
    <dbReference type="NCBI Taxonomy" id="2754717"/>
    <lineage>
        <taxon>Bacteria</taxon>
        <taxon>Bacillati</taxon>
        <taxon>Actinomycetota</taxon>
        <taxon>Actinomycetota incertae sedis</taxon>
        <taxon>Candidatus Hakubellales</taxon>
        <taxon>Candidatus Hakubellaceae</taxon>
        <taxon>Candidatus Hakubella</taxon>
    </lineage>
</organism>
<dbReference type="Proteomes" id="UP000588083">
    <property type="component" value="Unassembled WGS sequence"/>
</dbReference>
<dbReference type="InterPro" id="IPR001637">
    <property type="entry name" value="Gln_synth_I_adenylation_site"/>
</dbReference>
<keyword evidence="11 15" id="KW-0067">ATP-binding</keyword>
<feature type="binding site" evidence="14">
    <location>
        <position position="334"/>
    </location>
    <ligand>
        <name>L-glutamate</name>
        <dbReference type="ChEBI" id="CHEBI:29985"/>
    </ligand>
</feature>
<evidence type="ECO:0000313" key="26">
    <source>
        <dbReference type="Proteomes" id="UP000585609"/>
    </source>
</evidence>
<dbReference type="PANTHER" id="PTHR43407:SF1">
    <property type="entry name" value="LENGSIN"/>
    <property type="match status" value="1"/>
</dbReference>
<evidence type="ECO:0000259" key="22">
    <source>
        <dbReference type="PROSITE" id="PS51986"/>
    </source>
</evidence>
<feature type="binding site" evidence="15">
    <location>
        <begin position="283"/>
        <end position="285"/>
    </location>
    <ligand>
        <name>ATP</name>
        <dbReference type="ChEBI" id="CHEBI:30616"/>
    </ligand>
</feature>
<dbReference type="SUPFAM" id="SSF54368">
    <property type="entry name" value="Glutamine synthetase, N-terminal domain"/>
    <property type="match status" value="1"/>
</dbReference>
<dbReference type="NCBIfam" id="TIGR00653">
    <property type="entry name" value="GlnA"/>
    <property type="match status" value="1"/>
</dbReference>
<dbReference type="InterPro" id="IPR027302">
    <property type="entry name" value="Gln_synth_N_conserv_site"/>
</dbReference>
<keyword evidence="27" id="KW-1185">Reference proteome</keyword>
<evidence type="ECO:0000256" key="14">
    <source>
        <dbReference type="PIRSR" id="PIRSR604809-1"/>
    </source>
</evidence>
<dbReference type="PROSITE" id="PS51987">
    <property type="entry name" value="GS_CATALYTIC"/>
    <property type="match status" value="1"/>
</dbReference>
<feature type="modified residue" description="O-AMP-tyrosine" evidence="17">
    <location>
        <position position="411"/>
    </location>
</feature>
<keyword evidence="8 21" id="KW-0436">Ligase</keyword>
<feature type="domain" description="GS catalytic" evidence="23">
    <location>
        <begin position="117"/>
        <end position="483"/>
    </location>
</feature>
<dbReference type="PROSITE" id="PS51986">
    <property type="entry name" value="GS_BETA_GRASP"/>
    <property type="match status" value="1"/>
</dbReference>
<feature type="binding site" evidence="14">
    <location>
        <begin position="276"/>
        <end position="277"/>
    </location>
    <ligand>
        <name>L-glutamate</name>
        <dbReference type="ChEBI" id="CHEBI:29985"/>
    </ligand>
</feature>
<dbReference type="Pfam" id="PF03951">
    <property type="entry name" value="Gln-synt_N"/>
    <property type="match status" value="1"/>
</dbReference>
<dbReference type="GO" id="GO:0046872">
    <property type="term" value="F:metal ion binding"/>
    <property type="evidence" value="ECO:0007669"/>
    <property type="project" value="UniProtKB-KW"/>
</dbReference>
<comment type="similarity">
    <text evidence="2 18 19">Belongs to the glutamine synthetase family.</text>
</comment>
<feature type="binding site" evidence="16">
    <location>
        <position position="371"/>
    </location>
    <ligand>
        <name>Mg(2+)</name>
        <dbReference type="ChEBI" id="CHEBI:18420"/>
        <label>1</label>
    </ligand>
</feature>
<dbReference type="InterPro" id="IPR008146">
    <property type="entry name" value="Gln_synth_cat_dom"/>
</dbReference>
<feature type="binding site" evidence="14">
    <location>
        <position position="373"/>
    </location>
    <ligand>
        <name>L-glutamate</name>
        <dbReference type="ChEBI" id="CHEBI:29985"/>
    </ligand>
</feature>
<feature type="binding site" evidence="16">
    <location>
        <position position="232"/>
    </location>
    <ligand>
        <name>Mg(2+)</name>
        <dbReference type="ChEBI" id="CHEBI:18420"/>
        <label>1</label>
    </ligand>
</feature>
<dbReference type="RefSeq" id="WP_275942766.1">
    <property type="nucleotide sequence ID" value="NZ_BLRZ01000139.1"/>
</dbReference>
<dbReference type="InterPro" id="IPR008147">
    <property type="entry name" value="Gln_synt_N"/>
</dbReference>
<feature type="binding site" evidence="15">
    <location>
        <position position="219"/>
    </location>
    <ligand>
        <name>ATP</name>
        <dbReference type="ChEBI" id="CHEBI:30616"/>
    </ligand>
</feature>
<keyword evidence="6 20" id="KW-0963">Cytoplasm</keyword>
<dbReference type="PROSITE" id="PS00182">
    <property type="entry name" value="GLNA_ADENYLATION"/>
    <property type="match status" value="1"/>
</dbReference>
<dbReference type="SUPFAM" id="SSF55931">
    <property type="entry name" value="Glutamine synthetase/guanido kinase"/>
    <property type="match status" value="1"/>
</dbReference>
<dbReference type="EMBL" id="BLRW01000040">
    <property type="protein sequence ID" value="GFP22995.1"/>
    <property type="molecule type" value="Genomic_DNA"/>
</dbReference>
<feature type="binding site" evidence="15">
    <location>
        <position position="352"/>
    </location>
    <ligand>
        <name>ATP</name>
        <dbReference type="ChEBI" id="CHEBI:30616"/>
    </ligand>
</feature>
<comment type="subunit">
    <text evidence="3 20">Oligomer of 12 subunits arranged in the form of two hexagons.</text>
</comment>
<feature type="binding site" evidence="16">
    <location>
        <position position="224"/>
    </location>
    <ligand>
        <name>Mg(2+)</name>
        <dbReference type="ChEBI" id="CHEBI:18420"/>
        <label>1</label>
    </ligand>
</feature>
<dbReference type="SMART" id="SM01230">
    <property type="entry name" value="Gln-synt_C"/>
    <property type="match status" value="1"/>
</dbReference>
<evidence type="ECO:0000313" key="27">
    <source>
        <dbReference type="Proteomes" id="UP000588083"/>
    </source>
</evidence>
<feature type="binding site" evidence="14">
    <location>
        <position position="352"/>
    </location>
    <ligand>
        <name>L-glutamate</name>
        <dbReference type="ChEBI" id="CHEBI:29985"/>
    </ligand>
</feature>
<evidence type="ECO:0000256" key="2">
    <source>
        <dbReference type="ARBA" id="ARBA00009897"/>
    </source>
</evidence>
<dbReference type="GO" id="GO:0006542">
    <property type="term" value="P:glutamine biosynthetic process"/>
    <property type="evidence" value="ECO:0007669"/>
    <property type="project" value="InterPro"/>
</dbReference>
<protein>
    <recommendedName>
        <fullName evidence="5 21">Glutamine synthetase</fullName>
        <ecNumber evidence="4 21">6.3.1.2</ecNumber>
    </recommendedName>
</protein>
<evidence type="ECO:0000313" key="25">
    <source>
        <dbReference type="EMBL" id="GFP30998.1"/>
    </source>
</evidence>
<evidence type="ECO:0000256" key="6">
    <source>
        <dbReference type="ARBA" id="ARBA00022490"/>
    </source>
</evidence>
<proteinExistence type="inferred from homology"/>
<evidence type="ECO:0000256" key="19">
    <source>
        <dbReference type="RuleBase" id="RU000384"/>
    </source>
</evidence>
<evidence type="ECO:0000256" key="8">
    <source>
        <dbReference type="ARBA" id="ARBA00022598"/>
    </source>
</evidence>
<dbReference type="Pfam" id="PF00120">
    <property type="entry name" value="Gln-synt_C"/>
    <property type="match status" value="1"/>
</dbReference>
<dbReference type="InterPro" id="IPR004809">
    <property type="entry name" value="Gln_synth_I"/>
</dbReference>
<evidence type="ECO:0000256" key="3">
    <source>
        <dbReference type="ARBA" id="ARBA00011354"/>
    </source>
</evidence>
<dbReference type="EMBL" id="BLRZ01000139">
    <property type="protein sequence ID" value="GFP30998.1"/>
    <property type="molecule type" value="Genomic_DNA"/>
</dbReference>
<dbReference type="InterPro" id="IPR014746">
    <property type="entry name" value="Gln_synth/guanido_kin_cat_dom"/>
</dbReference>
<reference evidence="26 27" key="1">
    <citation type="journal article" date="2020" name="Front. Microbiol.">
        <title>Single-cell genomics of novel Actinobacteria with the Wood-Ljungdahl pathway discovered in a serpentinizing system.</title>
        <authorList>
            <person name="Merino N."/>
            <person name="Kawai M."/>
            <person name="Boyd E.S."/>
            <person name="Colman D.R."/>
            <person name="McGlynn S.E."/>
            <person name="Nealson K.H."/>
            <person name="Kurokawa K."/>
            <person name="Hongoh Y."/>
        </authorList>
    </citation>
    <scope>NUCLEOTIDE SEQUENCE [LARGE SCALE GENOMIC DNA]</scope>
    <source>
        <strain evidence="24 26">S09_30</strain>
        <strain evidence="25 27">S34</strain>
    </source>
</reference>
<evidence type="ECO:0000313" key="24">
    <source>
        <dbReference type="EMBL" id="GFP22995.1"/>
    </source>
</evidence>
<comment type="caution">
    <text evidence="24">The sequence shown here is derived from an EMBL/GenBank/DDBJ whole genome shotgun (WGS) entry which is preliminary data.</text>
</comment>
<dbReference type="Gene3D" id="3.10.20.70">
    <property type="entry name" value="Glutamine synthetase, N-terminal domain"/>
    <property type="match status" value="1"/>
</dbReference>
<dbReference type="Gene3D" id="3.30.590.10">
    <property type="entry name" value="Glutamine synthetase/guanido kinase, catalytic domain"/>
    <property type="match status" value="1"/>
</dbReference>
<feature type="binding site" evidence="16">
    <location>
        <position position="142"/>
    </location>
    <ligand>
        <name>Mg(2+)</name>
        <dbReference type="ChEBI" id="CHEBI:18420"/>
        <label>1</label>
    </ligand>
</feature>
<evidence type="ECO:0000256" key="21">
    <source>
        <dbReference type="RuleBase" id="RU004356"/>
    </source>
</evidence>
<dbReference type="FunFam" id="3.30.590.10:FF:000001">
    <property type="entry name" value="Glutamine synthetase"/>
    <property type="match status" value="1"/>
</dbReference>
<accession>A0A6V8NRT4</accession>
<evidence type="ECO:0000256" key="4">
    <source>
        <dbReference type="ARBA" id="ARBA00012937"/>
    </source>
</evidence>
<dbReference type="GO" id="GO:0005737">
    <property type="term" value="C:cytoplasm"/>
    <property type="evidence" value="ECO:0007669"/>
    <property type="project" value="UniProtKB-SubCell"/>
</dbReference>
<dbReference type="GO" id="GO:0016020">
    <property type="term" value="C:membrane"/>
    <property type="evidence" value="ECO:0007669"/>
    <property type="project" value="TreeGrafter"/>
</dbReference>
<comment type="catalytic activity">
    <reaction evidence="13 21">
        <text>L-glutamate + NH4(+) + ATP = L-glutamine + ADP + phosphate + H(+)</text>
        <dbReference type="Rhea" id="RHEA:16169"/>
        <dbReference type="ChEBI" id="CHEBI:15378"/>
        <dbReference type="ChEBI" id="CHEBI:28938"/>
        <dbReference type="ChEBI" id="CHEBI:29985"/>
        <dbReference type="ChEBI" id="CHEBI:30616"/>
        <dbReference type="ChEBI" id="CHEBI:43474"/>
        <dbReference type="ChEBI" id="CHEBI:58359"/>
        <dbReference type="ChEBI" id="CHEBI:456216"/>
        <dbReference type="EC" id="6.3.1.2"/>
    </reaction>
</comment>
<comment type="subcellular location">
    <subcellularLocation>
        <location evidence="1 20">Cytoplasm</location>
    </subcellularLocation>
</comment>
<dbReference type="Proteomes" id="UP000585609">
    <property type="component" value="Unassembled WGS sequence"/>
</dbReference>
<keyword evidence="10 15" id="KW-0547">Nucleotide-binding</keyword>
<keyword evidence="12 16" id="KW-0460">Magnesium</keyword>
<evidence type="ECO:0000256" key="18">
    <source>
        <dbReference type="PROSITE-ProRule" id="PRU01330"/>
    </source>
</evidence>
<dbReference type="PROSITE" id="PS00180">
    <property type="entry name" value="GLNA_1"/>
    <property type="match status" value="1"/>
</dbReference>
<name>A0A6V8NRT4_9ACTN</name>
<evidence type="ECO:0000256" key="9">
    <source>
        <dbReference type="ARBA" id="ARBA00022723"/>
    </source>
</evidence>
<keyword evidence="7 17" id="KW-0597">Phosphoprotein</keyword>
<comment type="cofactor">
    <cofactor evidence="16">
        <name>Mg(2+)</name>
        <dbReference type="ChEBI" id="CHEBI:18420"/>
    </cofactor>
    <text evidence="16">Binds 2 Mg(2+) ions per subunit.</text>
</comment>
<evidence type="ECO:0000256" key="17">
    <source>
        <dbReference type="PIRSR" id="PIRSR604809-50"/>
    </source>
</evidence>
<evidence type="ECO:0000256" key="13">
    <source>
        <dbReference type="ARBA" id="ARBA00049436"/>
    </source>
</evidence>
<evidence type="ECO:0000259" key="23">
    <source>
        <dbReference type="PROSITE" id="PS51987"/>
    </source>
</evidence>
<feature type="binding site" evidence="16">
    <location>
        <position position="281"/>
    </location>
    <ligand>
        <name>Mg(2+)</name>
        <dbReference type="ChEBI" id="CHEBI:18420"/>
        <label>1</label>
    </ligand>
</feature>
<dbReference type="AlphaFoldDB" id="A0A6V8NRT4"/>
<keyword evidence="9 16" id="KW-0479">Metal-binding</keyword>
<feature type="binding site" evidence="16">
    <location>
        <position position="144"/>
    </location>
    <ligand>
        <name>Mg(2+)</name>
        <dbReference type="ChEBI" id="CHEBI:18420"/>
        <label>1</label>
    </ligand>
</feature>
<dbReference type="InterPro" id="IPR027303">
    <property type="entry name" value="Gln_synth_gly_rich_site"/>
</dbReference>
<dbReference type="InterPro" id="IPR036651">
    <property type="entry name" value="Gln_synt_N_sf"/>
</dbReference>
<evidence type="ECO:0000256" key="1">
    <source>
        <dbReference type="ARBA" id="ARBA00004496"/>
    </source>
</evidence>
<feature type="domain" description="GS beta-grasp" evidence="22">
    <location>
        <begin position="25"/>
        <end position="110"/>
    </location>
</feature>
<evidence type="ECO:0000256" key="15">
    <source>
        <dbReference type="PIRSR" id="PIRSR604809-2"/>
    </source>
</evidence>
<gene>
    <name evidence="24" type="ORF">HKBW3S09_00462</name>
    <name evidence="25" type="ORF">HKBW3S34_01917</name>
</gene>
<dbReference type="EC" id="6.3.1.2" evidence="4 21"/>
<dbReference type="GO" id="GO:0005524">
    <property type="term" value="F:ATP binding"/>
    <property type="evidence" value="ECO:0007669"/>
    <property type="project" value="UniProtKB-KW"/>
</dbReference>
<evidence type="ECO:0000256" key="7">
    <source>
        <dbReference type="ARBA" id="ARBA00022553"/>
    </source>
</evidence>
<evidence type="ECO:0000256" key="5">
    <source>
        <dbReference type="ARBA" id="ARBA00021364"/>
    </source>
</evidence>
<sequence length="483" mass="55081">MVRINNMITRNMTAAKEVIELCEEKDLKIVDLKFTDLPGLLQHFSIPATELGESLFEKGAGFDGSSIRGFQEIHESDMLLLPDPETAIVDPICKVPTLSLICNVRDPVTGESYSRDPRYVAQKAEAYLRSTGIADASYWGPEAEFFVFDSIRFDQNQHCGYYFVDSAEGIWNSGKNERSNLGYRPRYKEGYFPVPPTDSLQDFRSEAILKMIEAGIEVEAHHHEVATAGQCEIDMKYTTLTRMADQLTLYKYILKNVARDHFKTVTFMPKPLFMDNGSGMHTHQSLWKEERNLFYDPEGYALLGKTAMYYIGGLLQHSPALLAFCAPTTNSYRRLVPGYEAPVNLVYSQRNRSACVRIPLYSPDPKAKRIEYRPPDSSCNPYLAFAAMLMAGLDGIEKKMDPGEPLDKDLYELSPEEAAQVKVVPGTLDKVLEALEDDYEFLLKGDVFTEDIISAWIEYKRRNEVDQVRLRPHPYEFYLYFDI</sequence>